<name>I3S083_LOTJA</name>
<sequence length="52" mass="5960">MSFTSDKLKSLVRKWQSFIEGNLKELIAKLIPNAIGKEIEKECHGIYPLKDV</sequence>
<evidence type="ECO:0000313" key="1">
    <source>
        <dbReference type="EMBL" id="AFK33675.1"/>
    </source>
</evidence>
<dbReference type="EMBL" id="BT133880">
    <property type="protein sequence ID" value="AFK33675.1"/>
    <property type="molecule type" value="mRNA"/>
</dbReference>
<proteinExistence type="evidence at transcript level"/>
<protein>
    <submittedName>
        <fullName evidence="1">Uncharacterized protein</fullName>
    </submittedName>
</protein>
<reference evidence="1" key="1">
    <citation type="submission" date="2012-05" db="EMBL/GenBank/DDBJ databases">
        <authorList>
            <person name="Krishnakumar V."/>
            <person name="Cheung F."/>
            <person name="Xiao Y."/>
            <person name="Chan A."/>
            <person name="Moskal W.A."/>
            <person name="Town C.D."/>
        </authorList>
    </citation>
    <scope>NUCLEOTIDE SEQUENCE</scope>
</reference>
<accession>I3S083</accession>
<dbReference type="AlphaFoldDB" id="I3S083"/>
<organism evidence="1">
    <name type="scientific">Lotus japonicus</name>
    <name type="common">Lotus corniculatus var. japonicus</name>
    <dbReference type="NCBI Taxonomy" id="34305"/>
    <lineage>
        <taxon>Eukaryota</taxon>
        <taxon>Viridiplantae</taxon>
        <taxon>Streptophyta</taxon>
        <taxon>Embryophyta</taxon>
        <taxon>Tracheophyta</taxon>
        <taxon>Spermatophyta</taxon>
        <taxon>Magnoliopsida</taxon>
        <taxon>eudicotyledons</taxon>
        <taxon>Gunneridae</taxon>
        <taxon>Pentapetalae</taxon>
        <taxon>rosids</taxon>
        <taxon>fabids</taxon>
        <taxon>Fabales</taxon>
        <taxon>Fabaceae</taxon>
        <taxon>Papilionoideae</taxon>
        <taxon>50 kb inversion clade</taxon>
        <taxon>NPAAA clade</taxon>
        <taxon>Hologalegina</taxon>
        <taxon>robinioid clade</taxon>
        <taxon>Loteae</taxon>
        <taxon>Lotus</taxon>
    </lineage>
</organism>